<dbReference type="PANTHER" id="PTHR42926">
    <property type="match status" value="1"/>
</dbReference>
<dbReference type="KEGG" id="ruv:EC9_46000"/>
<dbReference type="PANTHER" id="PTHR42926:SF1">
    <property type="entry name" value="CIRCADIAN CLOCK OSCILLATOR PROTEIN KAIC 1"/>
    <property type="match status" value="1"/>
</dbReference>
<protein>
    <submittedName>
        <fullName evidence="2">Circadian clock protein KaiC</fullName>
    </submittedName>
</protein>
<name>A0A517M685_9BACT</name>
<keyword evidence="3" id="KW-1185">Reference proteome</keyword>
<evidence type="ECO:0000259" key="1">
    <source>
        <dbReference type="Pfam" id="PF06745"/>
    </source>
</evidence>
<dbReference type="InterPro" id="IPR051347">
    <property type="entry name" value="Circadian_clock_KaiC-rel"/>
</dbReference>
<dbReference type="Proteomes" id="UP000319557">
    <property type="component" value="Chromosome"/>
</dbReference>
<proteinExistence type="predicted"/>
<sequence length="297" mass="33213">MPERLSTGNPTLDQMLGGGLLPGTLTVVAGATGIGKTQLGISYLFAGSSQNEPQGAMLDLSARGDSQNHAGYAQRLFDADWRSVAPDTMPSGSGNEWVFDSEVRMPNSLNMLGYSGRRVVRDQMDPDQWNEWQRQLNRSLNKMIGFLYGHLVRGTRRFVIDGIEPSDRPEDSLQMELFEYAYHRVMRQEHDWVARDLLRQDFRHFADQVTAHAYSNSEAACLLLCTTPESMLDQLIDRPLANGDLGALANTLIYMGKIRDGLQMRRGLYIAKHRGSQCDDNVRLFEIDEAGLQLSAG</sequence>
<gene>
    <name evidence="2" type="ORF">EC9_46000</name>
</gene>
<dbReference type="EMBL" id="CP036261">
    <property type="protein sequence ID" value="QDS90392.1"/>
    <property type="molecule type" value="Genomic_DNA"/>
</dbReference>
<evidence type="ECO:0000313" key="3">
    <source>
        <dbReference type="Proteomes" id="UP000319557"/>
    </source>
</evidence>
<organism evidence="2 3">
    <name type="scientific">Rosistilla ulvae</name>
    <dbReference type="NCBI Taxonomy" id="1930277"/>
    <lineage>
        <taxon>Bacteria</taxon>
        <taxon>Pseudomonadati</taxon>
        <taxon>Planctomycetota</taxon>
        <taxon>Planctomycetia</taxon>
        <taxon>Pirellulales</taxon>
        <taxon>Pirellulaceae</taxon>
        <taxon>Rosistilla</taxon>
    </lineage>
</organism>
<evidence type="ECO:0000313" key="2">
    <source>
        <dbReference type="EMBL" id="QDS90392.1"/>
    </source>
</evidence>
<dbReference type="SUPFAM" id="SSF52540">
    <property type="entry name" value="P-loop containing nucleoside triphosphate hydrolases"/>
    <property type="match status" value="1"/>
</dbReference>
<feature type="domain" description="KaiC-like" evidence="1">
    <location>
        <begin position="6"/>
        <end position="53"/>
    </location>
</feature>
<dbReference type="InterPro" id="IPR027417">
    <property type="entry name" value="P-loop_NTPase"/>
</dbReference>
<reference evidence="2 3" key="1">
    <citation type="submission" date="2019-02" db="EMBL/GenBank/DDBJ databases">
        <title>Deep-cultivation of Planctomycetes and their phenomic and genomic characterization uncovers novel biology.</title>
        <authorList>
            <person name="Wiegand S."/>
            <person name="Jogler M."/>
            <person name="Boedeker C."/>
            <person name="Pinto D."/>
            <person name="Vollmers J."/>
            <person name="Rivas-Marin E."/>
            <person name="Kohn T."/>
            <person name="Peeters S.H."/>
            <person name="Heuer A."/>
            <person name="Rast P."/>
            <person name="Oberbeckmann S."/>
            <person name="Bunk B."/>
            <person name="Jeske O."/>
            <person name="Meyerdierks A."/>
            <person name="Storesund J.E."/>
            <person name="Kallscheuer N."/>
            <person name="Luecker S."/>
            <person name="Lage O.M."/>
            <person name="Pohl T."/>
            <person name="Merkel B.J."/>
            <person name="Hornburger P."/>
            <person name="Mueller R.-W."/>
            <person name="Bruemmer F."/>
            <person name="Labrenz M."/>
            <person name="Spormann A.M."/>
            <person name="Op den Camp H."/>
            <person name="Overmann J."/>
            <person name="Amann R."/>
            <person name="Jetten M.S.M."/>
            <person name="Mascher T."/>
            <person name="Medema M.H."/>
            <person name="Devos D.P."/>
            <person name="Kaster A.-K."/>
            <person name="Ovreas L."/>
            <person name="Rohde M."/>
            <person name="Galperin M.Y."/>
            <person name="Jogler C."/>
        </authorList>
    </citation>
    <scope>NUCLEOTIDE SEQUENCE [LARGE SCALE GENOMIC DNA]</scope>
    <source>
        <strain evidence="2 3">EC9</strain>
    </source>
</reference>
<dbReference type="RefSeq" id="WP_145348215.1">
    <property type="nucleotide sequence ID" value="NZ_CP036261.1"/>
</dbReference>
<accession>A0A517M685</accession>
<dbReference type="OrthoDB" id="248166at2"/>
<dbReference type="Pfam" id="PF06745">
    <property type="entry name" value="ATPase"/>
    <property type="match status" value="1"/>
</dbReference>
<dbReference type="InterPro" id="IPR014774">
    <property type="entry name" value="KaiC-like_dom"/>
</dbReference>
<dbReference type="AlphaFoldDB" id="A0A517M685"/>
<dbReference type="Gene3D" id="3.40.50.300">
    <property type="entry name" value="P-loop containing nucleotide triphosphate hydrolases"/>
    <property type="match status" value="1"/>
</dbReference>